<keyword evidence="9" id="KW-1185">Reference proteome</keyword>
<organism evidence="8 9">
    <name type="scientific">Crystallibacter crystallopoietes</name>
    <dbReference type="NCBI Taxonomy" id="37928"/>
    <lineage>
        <taxon>Bacteria</taxon>
        <taxon>Bacillati</taxon>
        <taxon>Actinomycetota</taxon>
        <taxon>Actinomycetes</taxon>
        <taxon>Micrococcales</taxon>
        <taxon>Micrococcaceae</taxon>
        <taxon>Crystallibacter</taxon>
    </lineage>
</organism>
<sequence length="541" mass="58676">MTTTQSPKPPTQDVAVPRLGPAGMLRWAWRQLTSMKTALQLLLLLAVAAVPGSLFPQRPANPAVVTQYIQDNPTSGPWLDRLQLFDVYSSAWFSAIYLLLFVSLIGCVIPRARQHWKALRSQPPRTPRRLSRLPEYGTMTVAAGAALTPDRAIEDAAGVLRRRGYRIQIRDTGTDLPSVAAERGYLKEAGNLLFHTALIGVLVSVAVGGMFGYRGQKLIIEGEGFTNAMLGYDSFFPGTNFNPDTMTPFSLTLNDFDVTFDRNAANYGNPIDFTGSMTVQDSSSDTPREETLRVNKPIGFGGTNVYLIGNGYAPVVTVRDGEGNIALQGPVPALPTDATYNSTIVIKAPDAQPDQLGFVGFFLPTAMVDENGVAFGSDPDPFNPQLNLNSYTGDLGLDDGDPVSVYQLDTTELTQLNGRDLPDGGIVLAAYQTYELPDGKGSITFDGLKRYVALDIVYDPGKAGALVFTTLALLGLIITLTTARSRVWIRAGRHEDGRTMVEYGLLARGEDHSLAKEAIRIGSALTTHWNNGIDTNRQETP</sequence>
<keyword evidence="4 6" id="KW-1133">Transmembrane helix</keyword>
<reference evidence="8 9" key="1">
    <citation type="submission" date="2016-10" db="EMBL/GenBank/DDBJ databases">
        <authorList>
            <person name="de Groot N.N."/>
        </authorList>
    </citation>
    <scope>NUCLEOTIDE SEQUENCE [LARGE SCALE GENOMIC DNA]</scope>
    <source>
        <strain evidence="8 9">DSM 20117</strain>
    </source>
</reference>
<feature type="domain" description="ResB-like" evidence="7">
    <location>
        <begin position="35"/>
        <end position="517"/>
    </location>
</feature>
<evidence type="ECO:0000259" key="7">
    <source>
        <dbReference type="Pfam" id="PF05140"/>
    </source>
</evidence>
<dbReference type="EMBL" id="FNKH01000001">
    <property type="protein sequence ID" value="SDQ03274.1"/>
    <property type="molecule type" value="Genomic_DNA"/>
</dbReference>
<dbReference type="PANTHER" id="PTHR31566">
    <property type="entry name" value="CYTOCHROME C BIOGENESIS PROTEIN CCS1, CHLOROPLASTIC"/>
    <property type="match status" value="1"/>
</dbReference>
<dbReference type="GO" id="GO:0016020">
    <property type="term" value="C:membrane"/>
    <property type="evidence" value="ECO:0007669"/>
    <property type="project" value="UniProtKB-SubCell"/>
</dbReference>
<feature type="transmembrane region" description="Helical" evidence="6">
    <location>
        <begin position="463"/>
        <end position="483"/>
    </location>
</feature>
<comment type="subcellular location">
    <subcellularLocation>
        <location evidence="1">Membrane</location>
        <topology evidence="1">Multi-pass membrane protein</topology>
    </subcellularLocation>
</comment>
<dbReference type="STRING" id="37928.SAMN04489742_0055"/>
<keyword evidence="2 6" id="KW-0812">Transmembrane</keyword>
<evidence type="ECO:0000313" key="9">
    <source>
        <dbReference type="Proteomes" id="UP000181917"/>
    </source>
</evidence>
<name>A0A1H0XJY0_9MICC</name>
<dbReference type="InterPro" id="IPR007816">
    <property type="entry name" value="ResB-like_domain"/>
</dbReference>
<dbReference type="Pfam" id="PF05140">
    <property type="entry name" value="ResB"/>
    <property type="match status" value="1"/>
</dbReference>
<dbReference type="AlphaFoldDB" id="A0A1H0XJY0"/>
<accession>A0A1H0XJY0</accession>
<evidence type="ECO:0000256" key="2">
    <source>
        <dbReference type="ARBA" id="ARBA00022692"/>
    </source>
</evidence>
<proteinExistence type="predicted"/>
<keyword evidence="5 6" id="KW-0472">Membrane</keyword>
<evidence type="ECO:0000256" key="3">
    <source>
        <dbReference type="ARBA" id="ARBA00022748"/>
    </source>
</evidence>
<dbReference type="Proteomes" id="UP000181917">
    <property type="component" value="Unassembled WGS sequence"/>
</dbReference>
<feature type="transmembrane region" description="Helical" evidence="6">
    <location>
        <begin position="192"/>
        <end position="213"/>
    </location>
</feature>
<dbReference type="InterPro" id="IPR023494">
    <property type="entry name" value="Cyt_c_bgen_Ccs1/CcsB/ResB"/>
</dbReference>
<dbReference type="PANTHER" id="PTHR31566:SF0">
    <property type="entry name" value="CYTOCHROME C BIOGENESIS PROTEIN CCS1, CHLOROPLASTIC"/>
    <property type="match status" value="1"/>
</dbReference>
<evidence type="ECO:0000256" key="1">
    <source>
        <dbReference type="ARBA" id="ARBA00004141"/>
    </source>
</evidence>
<evidence type="ECO:0000313" key="8">
    <source>
        <dbReference type="EMBL" id="SDQ03274.1"/>
    </source>
</evidence>
<dbReference type="RefSeq" id="WP_011776966.1">
    <property type="nucleotide sequence ID" value="NZ_FNKH01000001.1"/>
</dbReference>
<feature type="transmembrane region" description="Helical" evidence="6">
    <location>
        <begin position="91"/>
        <end position="110"/>
    </location>
</feature>
<evidence type="ECO:0000256" key="6">
    <source>
        <dbReference type="SAM" id="Phobius"/>
    </source>
</evidence>
<evidence type="ECO:0000256" key="4">
    <source>
        <dbReference type="ARBA" id="ARBA00022989"/>
    </source>
</evidence>
<protein>
    <submittedName>
        <fullName evidence="8">Cytochrome c biogenesis protein</fullName>
    </submittedName>
</protein>
<gene>
    <name evidence="8" type="ORF">SAMN04489742_0055</name>
</gene>
<keyword evidence="3" id="KW-0201">Cytochrome c-type biogenesis</keyword>
<dbReference type="GO" id="GO:0017004">
    <property type="term" value="P:cytochrome complex assembly"/>
    <property type="evidence" value="ECO:0007669"/>
    <property type="project" value="UniProtKB-KW"/>
</dbReference>
<evidence type="ECO:0000256" key="5">
    <source>
        <dbReference type="ARBA" id="ARBA00023136"/>
    </source>
</evidence>